<dbReference type="GO" id="GO:0015996">
    <property type="term" value="P:chlorophyll catabolic process"/>
    <property type="evidence" value="ECO:0007669"/>
    <property type="project" value="InterPro"/>
</dbReference>
<reference evidence="1" key="2">
    <citation type="submission" date="2015-06" db="UniProtKB">
        <authorList>
            <consortium name="EnsemblPlants"/>
        </authorList>
    </citation>
    <scope>IDENTIFICATION</scope>
    <source>
        <strain evidence="1">DM1-3 516 R44</strain>
    </source>
</reference>
<dbReference type="PANTHER" id="PTHR47280">
    <property type="entry name" value="PHEOPHYTINASE, CHLOROPLASTIC"/>
    <property type="match status" value="1"/>
</dbReference>
<dbReference type="EnsemblPlants" id="PGSC0003DMT400059528">
    <property type="protein sequence ID" value="PGSC0003DMT400059528"/>
    <property type="gene ID" value="PGSC0003DMG400023127"/>
</dbReference>
<dbReference type="Proteomes" id="UP000011115">
    <property type="component" value="Unassembled WGS sequence"/>
</dbReference>
<organism evidence="1 2">
    <name type="scientific">Solanum tuberosum</name>
    <name type="common">Potato</name>
    <dbReference type="NCBI Taxonomy" id="4113"/>
    <lineage>
        <taxon>Eukaryota</taxon>
        <taxon>Viridiplantae</taxon>
        <taxon>Streptophyta</taxon>
        <taxon>Embryophyta</taxon>
        <taxon>Tracheophyta</taxon>
        <taxon>Spermatophyta</taxon>
        <taxon>Magnoliopsida</taxon>
        <taxon>eudicotyledons</taxon>
        <taxon>Gunneridae</taxon>
        <taxon>Pentapetalae</taxon>
        <taxon>asterids</taxon>
        <taxon>lamiids</taxon>
        <taxon>Solanales</taxon>
        <taxon>Solanaceae</taxon>
        <taxon>Solanoideae</taxon>
        <taxon>Solaneae</taxon>
        <taxon>Solanum</taxon>
    </lineage>
</organism>
<dbReference type="GO" id="GO:0080124">
    <property type="term" value="F:pheophytinase activity"/>
    <property type="evidence" value="ECO:0007669"/>
    <property type="project" value="InterPro"/>
</dbReference>
<keyword evidence="2" id="KW-1185">Reference proteome</keyword>
<dbReference type="AlphaFoldDB" id="M1C4D3"/>
<evidence type="ECO:0000313" key="1">
    <source>
        <dbReference type="EnsemblPlants" id="PGSC0003DMT400059528"/>
    </source>
</evidence>
<dbReference type="InterPro" id="IPR029058">
    <property type="entry name" value="AB_hydrolase_fold"/>
</dbReference>
<dbReference type="Gene3D" id="3.40.50.1820">
    <property type="entry name" value="alpha/beta hydrolase"/>
    <property type="match status" value="1"/>
</dbReference>
<name>M1C4D3_SOLTU</name>
<dbReference type="ExpressionAtlas" id="M1C4D3">
    <property type="expression patterns" value="baseline"/>
</dbReference>
<evidence type="ECO:0000313" key="2">
    <source>
        <dbReference type="Proteomes" id="UP000011115"/>
    </source>
</evidence>
<dbReference type="SUPFAM" id="SSF53474">
    <property type="entry name" value="alpha/beta-Hydrolases"/>
    <property type="match status" value="1"/>
</dbReference>
<dbReference type="InterPro" id="IPR044211">
    <property type="entry name" value="PPH_chloroplastic"/>
</dbReference>
<dbReference type="HOGENOM" id="CLU_3036185_0_0_1"/>
<proteinExistence type="predicted"/>
<accession>M1C4D3</accession>
<dbReference type="Gramene" id="PGSC0003DMT400059528">
    <property type="protein sequence ID" value="PGSC0003DMT400059528"/>
    <property type="gene ID" value="PGSC0003DMG400023127"/>
</dbReference>
<reference evidence="2" key="1">
    <citation type="journal article" date="2011" name="Nature">
        <title>Genome sequence and analysis of the tuber crop potato.</title>
        <authorList>
            <consortium name="The Potato Genome Sequencing Consortium"/>
        </authorList>
    </citation>
    <scope>NUCLEOTIDE SEQUENCE [LARGE SCALE GENOMIC DNA]</scope>
    <source>
        <strain evidence="2">cv. DM1-3 516 R44</strain>
    </source>
</reference>
<dbReference type="PANTHER" id="PTHR47280:SF1">
    <property type="entry name" value="PHEOPHYTINASE, CHLOROPLASTIC"/>
    <property type="match status" value="1"/>
</dbReference>
<protein>
    <submittedName>
        <fullName evidence="1">Alpha/beta hydrolase</fullName>
    </submittedName>
</protein>
<sequence>MNNVPVCLIYGKEDLWVTPIWGLQVKRQFPKAPYYQISPVAHCPHDEVPEVRRLT</sequence>